<dbReference type="InterPro" id="IPR005821">
    <property type="entry name" value="Ion_trans_dom"/>
</dbReference>
<dbReference type="PANTHER" id="PTHR10217:SF435">
    <property type="entry name" value="POTASSIUM VOLTAGE-GATED CHANNEL PROTEIN EAG"/>
    <property type="match status" value="1"/>
</dbReference>
<keyword evidence="8 13" id="KW-1133">Transmembrane helix</keyword>
<dbReference type="AlphaFoldDB" id="A0A7S0KI95"/>
<dbReference type="CDD" id="cd23767">
    <property type="entry name" value="IQCD"/>
    <property type="match status" value="1"/>
</dbReference>
<dbReference type="SUPFAM" id="SSF81324">
    <property type="entry name" value="Voltage-gated potassium channels"/>
    <property type="match status" value="1"/>
</dbReference>
<keyword evidence="5" id="KW-0631">Potassium channel</keyword>
<organism evidence="15">
    <name type="scientific">Micromonas pusilla</name>
    <name type="common">Picoplanktonic green alga</name>
    <name type="synonym">Chromulina pusilla</name>
    <dbReference type="NCBI Taxonomy" id="38833"/>
    <lineage>
        <taxon>Eukaryota</taxon>
        <taxon>Viridiplantae</taxon>
        <taxon>Chlorophyta</taxon>
        <taxon>Mamiellophyceae</taxon>
        <taxon>Mamiellales</taxon>
        <taxon>Mamiellaceae</taxon>
        <taxon>Micromonas</taxon>
    </lineage>
</organism>
<evidence type="ECO:0000313" key="15">
    <source>
        <dbReference type="EMBL" id="CAD8580924.1"/>
    </source>
</evidence>
<evidence type="ECO:0000256" key="11">
    <source>
        <dbReference type="ARBA" id="ARBA00023303"/>
    </source>
</evidence>
<evidence type="ECO:0000256" key="10">
    <source>
        <dbReference type="ARBA" id="ARBA00023136"/>
    </source>
</evidence>
<feature type="compositionally biased region" description="Gly residues" evidence="12">
    <location>
        <begin position="893"/>
        <end position="907"/>
    </location>
</feature>
<dbReference type="GO" id="GO:0005886">
    <property type="term" value="C:plasma membrane"/>
    <property type="evidence" value="ECO:0007669"/>
    <property type="project" value="TreeGrafter"/>
</dbReference>
<proteinExistence type="predicted"/>
<sequence>MVQIRNNKDKYAARNFGGAQLLGLDDEDEARRDAEHAKNTYQGAIVDERGGLPGQVALEGERNPDDEDAVVDIQKEFREKSKAKLDIGMVAAGVQEMQKHKIFMEPSPWVISPRSKYMRRWDMVTLVLLLYTAVVTPVEVSFMDTKIDTLFWINRAVDGLFVKDIVLNFFVAIYDPEDGQLVFHHPTVVRSYLKGWFPIDVVSVFPFDLIALLMNTSSVGRMKVLRILRLLRLVKLLRILRAARIFARLETQYNIDYSMLELVRFAVLALVTSHWMACAWGLVADLEDSEYNWMKYTAFNTFHESGKLEVGQDPRGVVSTTDIYIAAFYWSSMTMTTIGFGDILPSTLIERVFVSFAMLVGAFVYGYIIGAVSNVISTKNAKKNDFYKLMGELNAFLKEGRWDHDLCMRLREYFKYRLASSHVDAHTALLQQMSPALRAEITLGMNTWITKVDFFRKCPEALVIQLTMNMKQSTYPPQEKILVPGDWCDKMFMVRKGVAICRQKIVTTGQVFCVECLYKEGKVSYSAHAVTFVDLFSFDRNMLVGALQYFPDVQKHFQRLSIKIVFREEVIAYSKAYRALQNDGVDANVWDKMDERPDFYLKKLRMIYGDDGFGMRYDGASEQEMKERAAIKVQKVYRGYRGRVLSKVKSTEHGTSGVMPNTVRSMDPTMYTARALDVFHHRAGQSLHALHLKLDALLNGTEPRKDLERDVQDRSRGELFSTPLDGSGKKAAGMSSLASLAGNPAGSSSLPPVTVSKGIGGSAAVDAVKSEVDKLRRDLFDKLDRIKVTGGGGEQVMMGGAEDTQQLAVLVQSLAEQVGSITRTLSQMSDAQRTFQERSQRTILGHLEQAQTRMAEQVAKTMGGVSRPTAAPSRVSPGGVADMTESDLPPSRGYGGQYGGTSGGVAGAGTRALQRRPLGGSTPPARPTQGW</sequence>
<keyword evidence="10 13" id="KW-0472">Membrane</keyword>
<dbReference type="InterPro" id="IPR050818">
    <property type="entry name" value="KCNH_animal-type"/>
</dbReference>
<gene>
    <name evidence="15" type="ORF">MSP1404_LOCUS2861</name>
</gene>
<dbReference type="PRINTS" id="PR01463">
    <property type="entry name" value="EAGCHANLFMLY"/>
</dbReference>
<dbReference type="Gene3D" id="2.60.120.10">
    <property type="entry name" value="Jelly Rolls"/>
    <property type="match status" value="1"/>
</dbReference>
<feature type="transmembrane region" description="Helical" evidence="13">
    <location>
        <begin position="323"/>
        <end position="340"/>
    </location>
</feature>
<comment type="subcellular location">
    <subcellularLocation>
        <location evidence="1">Membrane</location>
        <topology evidence="1">Multi-pass membrane protein</topology>
    </subcellularLocation>
</comment>
<dbReference type="GO" id="GO:0005249">
    <property type="term" value="F:voltage-gated potassium channel activity"/>
    <property type="evidence" value="ECO:0007669"/>
    <property type="project" value="InterPro"/>
</dbReference>
<dbReference type="FunFam" id="1.10.287.70:FF:000123">
    <property type="entry name" value="Potassium channel KAT3"/>
    <property type="match status" value="1"/>
</dbReference>
<keyword evidence="9" id="KW-0406">Ion transport</keyword>
<accession>A0A7S0KI95</accession>
<feature type="region of interest" description="Disordered" evidence="12">
    <location>
        <begin position="705"/>
        <end position="732"/>
    </location>
</feature>
<dbReference type="CDD" id="cd00038">
    <property type="entry name" value="CAP_ED"/>
    <property type="match status" value="1"/>
</dbReference>
<keyword evidence="7" id="KW-0630">Potassium</keyword>
<dbReference type="PROSITE" id="PS50042">
    <property type="entry name" value="CNMP_BINDING_3"/>
    <property type="match status" value="1"/>
</dbReference>
<dbReference type="GO" id="GO:0042391">
    <property type="term" value="P:regulation of membrane potential"/>
    <property type="evidence" value="ECO:0007669"/>
    <property type="project" value="TreeGrafter"/>
</dbReference>
<evidence type="ECO:0000256" key="7">
    <source>
        <dbReference type="ARBA" id="ARBA00022958"/>
    </source>
</evidence>
<protein>
    <recommendedName>
        <fullName evidence="14">Cyclic nucleotide-binding domain-containing protein</fullName>
    </recommendedName>
</protein>
<evidence type="ECO:0000256" key="6">
    <source>
        <dbReference type="ARBA" id="ARBA00022882"/>
    </source>
</evidence>
<dbReference type="Gene3D" id="1.10.287.630">
    <property type="entry name" value="Helix hairpin bin"/>
    <property type="match status" value="1"/>
</dbReference>
<dbReference type="PROSITE" id="PS50096">
    <property type="entry name" value="IQ"/>
    <property type="match status" value="1"/>
</dbReference>
<reference evidence="15" key="1">
    <citation type="submission" date="2021-01" db="EMBL/GenBank/DDBJ databases">
        <authorList>
            <person name="Corre E."/>
            <person name="Pelletier E."/>
            <person name="Niang G."/>
            <person name="Scheremetjew M."/>
            <person name="Finn R."/>
            <person name="Kale V."/>
            <person name="Holt S."/>
            <person name="Cochrane G."/>
            <person name="Meng A."/>
            <person name="Brown T."/>
            <person name="Cohen L."/>
        </authorList>
    </citation>
    <scope>NUCLEOTIDE SEQUENCE</scope>
    <source>
        <strain evidence="15">CCMP494</strain>
    </source>
</reference>
<evidence type="ECO:0000256" key="4">
    <source>
        <dbReference type="ARBA" id="ARBA00022692"/>
    </source>
</evidence>
<evidence type="ECO:0000256" key="9">
    <source>
        <dbReference type="ARBA" id="ARBA00023065"/>
    </source>
</evidence>
<feature type="transmembrane region" description="Helical" evidence="13">
    <location>
        <begin position="195"/>
        <end position="214"/>
    </location>
</feature>
<feature type="domain" description="Cyclic nucleotide-binding" evidence="14">
    <location>
        <begin position="454"/>
        <end position="497"/>
    </location>
</feature>
<feature type="transmembrane region" description="Helical" evidence="13">
    <location>
        <begin position="352"/>
        <end position="376"/>
    </location>
</feature>
<dbReference type="InterPro" id="IPR000595">
    <property type="entry name" value="cNMP-bd_dom"/>
</dbReference>
<feature type="transmembrane region" description="Helical" evidence="13">
    <location>
        <begin position="123"/>
        <end position="142"/>
    </location>
</feature>
<dbReference type="InterPro" id="IPR003938">
    <property type="entry name" value="K_chnl_volt-dep_EAG/ELK/ERG"/>
</dbReference>
<evidence type="ECO:0000256" key="2">
    <source>
        <dbReference type="ARBA" id="ARBA00022448"/>
    </source>
</evidence>
<dbReference type="InterPro" id="IPR018490">
    <property type="entry name" value="cNMP-bd_dom_sf"/>
</dbReference>
<dbReference type="EMBL" id="HBEV01003810">
    <property type="protein sequence ID" value="CAD8580924.1"/>
    <property type="molecule type" value="Transcribed_RNA"/>
</dbReference>
<dbReference type="InterPro" id="IPR014710">
    <property type="entry name" value="RmlC-like_jellyroll"/>
</dbReference>
<evidence type="ECO:0000256" key="8">
    <source>
        <dbReference type="ARBA" id="ARBA00022989"/>
    </source>
</evidence>
<dbReference type="Pfam" id="PF00520">
    <property type="entry name" value="Ion_trans"/>
    <property type="match status" value="1"/>
</dbReference>
<evidence type="ECO:0000256" key="1">
    <source>
        <dbReference type="ARBA" id="ARBA00004141"/>
    </source>
</evidence>
<evidence type="ECO:0000259" key="14">
    <source>
        <dbReference type="PROSITE" id="PS50042"/>
    </source>
</evidence>
<keyword evidence="11" id="KW-0407">Ion channel</keyword>
<name>A0A7S0KI95_MICPS</name>
<keyword evidence="3" id="KW-0633">Potassium transport</keyword>
<evidence type="ECO:0000256" key="5">
    <source>
        <dbReference type="ARBA" id="ARBA00022826"/>
    </source>
</evidence>
<dbReference type="SUPFAM" id="SSF51206">
    <property type="entry name" value="cAMP-binding domain-like"/>
    <property type="match status" value="1"/>
</dbReference>
<dbReference type="GO" id="GO:0034702">
    <property type="term" value="C:monoatomic ion channel complex"/>
    <property type="evidence" value="ECO:0007669"/>
    <property type="project" value="UniProtKB-KW"/>
</dbReference>
<dbReference type="PANTHER" id="PTHR10217">
    <property type="entry name" value="VOLTAGE AND LIGAND GATED POTASSIUM CHANNEL"/>
    <property type="match status" value="1"/>
</dbReference>
<evidence type="ECO:0000256" key="3">
    <source>
        <dbReference type="ARBA" id="ARBA00022538"/>
    </source>
</evidence>
<feature type="region of interest" description="Disordered" evidence="12">
    <location>
        <begin position="863"/>
        <end position="931"/>
    </location>
</feature>
<evidence type="ECO:0000256" key="12">
    <source>
        <dbReference type="SAM" id="MobiDB-lite"/>
    </source>
</evidence>
<keyword evidence="6" id="KW-0851">Voltage-gated channel</keyword>
<keyword evidence="4 13" id="KW-0812">Transmembrane</keyword>
<feature type="transmembrane region" description="Helical" evidence="13">
    <location>
        <begin position="262"/>
        <end position="283"/>
    </location>
</feature>
<dbReference type="Gene3D" id="1.10.287.70">
    <property type="match status" value="1"/>
</dbReference>
<evidence type="ECO:0000256" key="13">
    <source>
        <dbReference type="SAM" id="Phobius"/>
    </source>
</evidence>
<feature type="compositionally biased region" description="Basic and acidic residues" evidence="12">
    <location>
        <begin position="705"/>
        <end position="717"/>
    </location>
</feature>
<keyword evidence="2" id="KW-0813">Transport</keyword>